<sequence>MTDLHRTLSWQTLMAEKQIAREENDTLTYQMSKDWFAIVTPLRGSCQIEGRDDSGRRRTTLMAGDICRIVPNNPVRLTRAPRERLPLEVAYIQMPAEILRHARDAQPTTTVRDLSTLHTLRAFEPHVASIMTEMLHARTTGAGDHYAASAARYLAAYLLHPRHRASPSAGGLSPEQLLAVTTYMEENLASNITLDQLAKEASISRYHFLRRFSTSTGKTPMRYLTELRIDAARHLLAVDSETISQVGRRCGFPNAENFARVFRRHVGCSPSQYRQRGQRG</sequence>
<evidence type="ECO:0000256" key="2">
    <source>
        <dbReference type="ARBA" id="ARBA00023125"/>
    </source>
</evidence>
<keyword evidence="3" id="KW-0804">Transcription</keyword>
<accession>A0A919AA15</accession>
<dbReference type="Pfam" id="PF12833">
    <property type="entry name" value="HTH_18"/>
    <property type="match status" value="1"/>
</dbReference>
<dbReference type="RefSeq" id="WP_190203523.1">
    <property type="nucleotide sequence ID" value="NZ_BNBI01000003.1"/>
</dbReference>
<feature type="domain" description="HTH araC/xylS-type" evidence="4">
    <location>
        <begin position="178"/>
        <end position="276"/>
    </location>
</feature>
<dbReference type="PANTHER" id="PTHR46796:SF6">
    <property type="entry name" value="ARAC SUBFAMILY"/>
    <property type="match status" value="1"/>
</dbReference>
<dbReference type="SUPFAM" id="SSF46689">
    <property type="entry name" value="Homeodomain-like"/>
    <property type="match status" value="2"/>
</dbReference>
<organism evidence="5 6">
    <name type="scientific">Streptomyces fumanus</name>
    <dbReference type="NCBI Taxonomy" id="67302"/>
    <lineage>
        <taxon>Bacteria</taxon>
        <taxon>Bacillati</taxon>
        <taxon>Actinomycetota</taxon>
        <taxon>Actinomycetes</taxon>
        <taxon>Kitasatosporales</taxon>
        <taxon>Streptomycetaceae</taxon>
        <taxon>Streptomyces</taxon>
    </lineage>
</organism>
<evidence type="ECO:0000313" key="5">
    <source>
        <dbReference type="EMBL" id="GHE93897.1"/>
    </source>
</evidence>
<reference evidence="5" key="2">
    <citation type="submission" date="2020-09" db="EMBL/GenBank/DDBJ databases">
        <authorList>
            <person name="Sun Q."/>
            <person name="Ohkuma M."/>
        </authorList>
    </citation>
    <scope>NUCLEOTIDE SEQUENCE</scope>
    <source>
        <strain evidence="5">JCM 4477</strain>
    </source>
</reference>
<dbReference type="PROSITE" id="PS01124">
    <property type="entry name" value="HTH_ARAC_FAMILY_2"/>
    <property type="match status" value="1"/>
</dbReference>
<dbReference type="PANTHER" id="PTHR46796">
    <property type="entry name" value="HTH-TYPE TRANSCRIPTIONAL ACTIVATOR RHAS-RELATED"/>
    <property type="match status" value="1"/>
</dbReference>
<dbReference type="InterPro" id="IPR018062">
    <property type="entry name" value="HTH_AraC-typ_CS"/>
</dbReference>
<dbReference type="InterPro" id="IPR020449">
    <property type="entry name" value="Tscrpt_reg_AraC-type_HTH"/>
</dbReference>
<protein>
    <recommendedName>
        <fullName evidence="4">HTH araC/xylS-type domain-containing protein</fullName>
    </recommendedName>
</protein>
<comment type="caution">
    <text evidence="5">The sequence shown here is derived from an EMBL/GenBank/DDBJ whole genome shotgun (WGS) entry which is preliminary data.</text>
</comment>
<dbReference type="AlphaFoldDB" id="A0A919AA15"/>
<keyword evidence="6" id="KW-1185">Reference proteome</keyword>
<proteinExistence type="predicted"/>
<reference evidence="5" key="1">
    <citation type="journal article" date="2014" name="Int. J. Syst. Evol. Microbiol.">
        <title>Complete genome sequence of Corynebacterium casei LMG S-19264T (=DSM 44701T), isolated from a smear-ripened cheese.</title>
        <authorList>
            <consortium name="US DOE Joint Genome Institute (JGI-PGF)"/>
            <person name="Walter F."/>
            <person name="Albersmeier A."/>
            <person name="Kalinowski J."/>
            <person name="Ruckert C."/>
        </authorList>
    </citation>
    <scope>NUCLEOTIDE SEQUENCE</scope>
    <source>
        <strain evidence="5">JCM 4477</strain>
    </source>
</reference>
<gene>
    <name evidence="5" type="ORF">GCM10018772_17130</name>
</gene>
<keyword evidence="1" id="KW-0805">Transcription regulation</keyword>
<dbReference type="EMBL" id="BNBI01000003">
    <property type="protein sequence ID" value="GHE93897.1"/>
    <property type="molecule type" value="Genomic_DNA"/>
</dbReference>
<evidence type="ECO:0000256" key="3">
    <source>
        <dbReference type="ARBA" id="ARBA00023163"/>
    </source>
</evidence>
<dbReference type="InterPro" id="IPR009057">
    <property type="entry name" value="Homeodomain-like_sf"/>
</dbReference>
<evidence type="ECO:0000313" key="6">
    <source>
        <dbReference type="Proteomes" id="UP000630718"/>
    </source>
</evidence>
<dbReference type="PRINTS" id="PR00032">
    <property type="entry name" value="HTHARAC"/>
</dbReference>
<dbReference type="InterPro" id="IPR050204">
    <property type="entry name" value="AraC_XylS_family_regulators"/>
</dbReference>
<name>A0A919AA15_9ACTN</name>
<evidence type="ECO:0000259" key="4">
    <source>
        <dbReference type="PROSITE" id="PS01124"/>
    </source>
</evidence>
<dbReference type="SMART" id="SM00342">
    <property type="entry name" value="HTH_ARAC"/>
    <property type="match status" value="1"/>
</dbReference>
<dbReference type="GO" id="GO:0043565">
    <property type="term" value="F:sequence-specific DNA binding"/>
    <property type="evidence" value="ECO:0007669"/>
    <property type="project" value="InterPro"/>
</dbReference>
<dbReference type="GO" id="GO:0003700">
    <property type="term" value="F:DNA-binding transcription factor activity"/>
    <property type="evidence" value="ECO:0007669"/>
    <property type="project" value="InterPro"/>
</dbReference>
<dbReference type="Gene3D" id="1.10.10.60">
    <property type="entry name" value="Homeodomain-like"/>
    <property type="match status" value="2"/>
</dbReference>
<keyword evidence="2" id="KW-0238">DNA-binding</keyword>
<evidence type="ECO:0000256" key="1">
    <source>
        <dbReference type="ARBA" id="ARBA00023015"/>
    </source>
</evidence>
<dbReference type="Proteomes" id="UP000630718">
    <property type="component" value="Unassembled WGS sequence"/>
</dbReference>
<dbReference type="PROSITE" id="PS00041">
    <property type="entry name" value="HTH_ARAC_FAMILY_1"/>
    <property type="match status" value="1"/>
</dbReference>
<dbReference type="InterPro" id="IPR018060">
    <property type="entry name" value="HTH_AraC"/>
</dbReference>